<dbReference type="InterPro" id="IPR044666">
    <property type="entry name" value="Cyclophilin_A-like"/>
</dbReference>
<evidence type="ECO:0000256" key="1">
    <source>
        <dbReference type="ARBA" id="ARBA00007365"/>
    </source>
</evidence>
<comment type="caution">
    <text evidence="6">The sequence shown here is derived from an EMBL/GenBank/DDBJ whole genome shotgun (WGS) entry which is preliminary data.</text>
</comment>
<evidence type="ECO:0000313" key="7">
    <source>
        <dbReference type="Proteomes" id="UP001501411"/>
    </source>
</evidence>
<protein>
    <recommendedName>
        <fullName evidence="4">Peptidyl-prolyl cis-trans isomerase</fullName>
        <shortName evidence="4">PPIase</shortName>
        <ecNumber evidence="4">5.2.1.8</ecNumber>
    </recommendedName>
</protein>
<comment type="catalytic activity">
    <reaction evidence="4">
        <text>[protein]-peptidylproline (omega=180) = [protein]-peptidylproline (omega=0)</text>
        <dbReference type="Rhea" id="RHEA:16237"/>
        <dbReference type="Rhea" id="RHEA-COMP:10747"/>
        <dbReference type="Rhea" id="RHEA-COMP:10748"/>
        <dbReference type="ChEBI" id="CHEBI:83833"/>
        <dbReference type="ChEBI" id="CHEBI:83834"/>
        <dbReference type="EC" id="5.2.1.8"/>
    </reaction>
</comment>
<feature type="domain" description="PPIase cyclophilin-type" evidence="5">
    <location>
        <begin position="38"/>
        <end position="212"/>
    </location>
</feature>
<dbReference type="Gene3D" id="2.40.100.10">
    <property type="entry name" value="Cyclophilin-like"/>
    <property type="match status" value="1"/>
</dbReference>
<dbReference type="PRINTS" id="PR00153">
    <property type="entry name" value="CSAPPISMRASE"/>
</dbReference>
<evidence type="ECO:0000256" key="2">
    <source>
        <dbReference type="ARBA" id="ARBA00023110"/>
    </source>
</evidence>
<dbReference type="RefSeq" id="WP_345230391.1">
    <property type="nucleotide sequence ID" value="NZ_BAABIQ010000005.1"/>
</dbReference>
<name>A0ABP9AMM5_9SPHI</name>
<dbReference type="Pfam" id="PF00160">
    <property type="entry name" value="Pro_isomerase"/>
    <property type="match status" value="1"/>
</dbReference>
<evidence type="ECO:0000256" key="4">
    <source>
        <dbReference type="RuleBase" id="RU363019"/>
    </source>
</evidence>
<dbReference type="PANTHER" id="PTHR45625">
    <property type="entry name" value="PEPTIDYL-PROLYL CIS-TRANS ISOMERASE-RELATED"/>
    <property type="match status" value="1"/>
</dbReference>
<feature type="chain" id="PRO_5044995047" description="Peptidyl-prolyl cis-trans isomerase" evidence="4">
    <location>
        <begin position="21"/>
        <end position="248"/>
    </location>
</feature>
<keyword evidence="2 4" id="KW-0697">Rotamase</keyword>
<dbReference type="InterPro" id="IPR002130">
    <property type="entry name" value="Cyclophilin-type_PPIase_dom"/>
</dbReference>
<keyword evidence="4" id="KW-0732">Signal</keyword>
<dbReference type="SUPFAM" id="SSF50891">
    <property type="entry name" value="Cyclophilin-like"/>
    <property type="match status" value="1"/>
</dbReference>
<feature type="signal peptide" evidence="4">
    <location>
        <begin position="1"/>
        <end position="20"/>
    </location>
</feature>
<keyword evidence="7" id="KW-1185">Reference proteome</keyword>
<organism evidence="6 7">
    <name type="scientific">Olivibacter ginsenosidimutans</name>
    <dbReference type="NCBI Taxonomy" id="1176537"/>
    <lineage>
        <taxon>Bacteria</taxon>
        <taxon>Pseudomonadati</taxon>
        <taxon>Bacteroidota</taxon>
        <taxon>Sphingobacteriia</taxon>
        <taxon>Sphingobacteriales</taxon>
        <taxon>Sphingobacteriaceae</taxon>
        <taxon>Olivibacter</taxon>
    </lineage>
</organism>
<comment type="function">
    <text evidence="4">PPIases accelerate the folding of proteins. It catalyzes the cis-trans isomerization of proline imidic peptide bonds in oligopeptides.</text>
</comment>
<sequence length="248" mass="28014">MKKTLLLILLLFQISFIAFAAKPKNHYVKLAVKDKTCIILLYNKTPQHRDNFLKLIKEGTYNGTLFHRVIKDFMIQGGDPESKHAASGALLGEGDLPYKIPAEFNDSLFHKKGALAAARDNNPEKASSATQFYLVQGKKYTSKELDRLEELKLEGRKIPPYQREVYENLGGTPFLDQQYTVFGEVVKGIDLIDSIASLPTDSNDRPIANQVIELSILTPLATRQLEAELKGEPYKPNIFRRFLDLFAN</sequence>
<dbReference type="CDD" id="cd00317">
    <property type="entry name" value="cyclophilin"/>
    <property type="match status" value="1"/>
</dbReference>
<evidence type="ECO:0000259" key="5">
    <source>
        <dbReference type="PROSITE" id="PS50072"/>
    </source>
</evidence>
<dbReference type="PROSITE" id="PS50072">
    <property type="entry name" value="CSA_PPIASE_2"/>
    <property type="match status" value="1"/>
</dbReference>
<reference evidence="7" key="1">
    <citation type="journal article" date="2019" name="Int. J. Syst. Evol. Microbiol.">
        <title>The Global Catalogue of Microorganisms (GCM) 10K type strain sequencing project: providing services to taxonomists for standard genome sequencing and annotation.</title>
        <authorList>
            <consortium name="The Broad Institute Genomics Platform"/>
            <consortium name="The Broad Institute Genome Sequencing Center for Infectious Disease"/>
            <person name="Wu L."/>
            <person name="Ma J."/>
        </authorList>
    </citation>
    <scope>NUCLEOTIDE SEQUENCE [LARGE SCALE GENOMIC DNA]</scope>
    <source>
        <strain evidence="7">JCM 18200</strain>
    </source>
</reference>
<dbReference type="PANTHER" id="PTHR45625:SF4">
    <property type="entry name" value="PEPTIDYLPROLYL ISOMERASE DOMAIN AND WD REPEAT-CONTAINING PROTEIN 1"/>
    <property type="match status" value="1"/>
</dbReference>
<dbReference type="EC" id="5.2.1.8" evidence="4"/>
<keyword evidence="3 4" id="KW-0413">Isomerase</keyword>
<dbReference type="InterPro" id="IPR029000">
    <property type="entry name" value="Cyclophilin-like_dom_sf"/>
</dbReference>
<comment type="similarity">
    <text evidence="1 4">Belongs to the cyclophilin-type PPIase family.</text>
</comment>
<proteinExistence type="inferred from homology"/>
<dbReference type="InterPro" id="IPR020892">
    <property type="entry name" value="Cyclophilin-type_PPIase_CS"/>
</dbReference>
<dbReference type="EMBL" id="BAABIQ010000005">
    <property type="protein sequence ID" value="GAA4782466.1"/>
    <property type="molecule type" value="Genomic_DNA"/>
</dbReference>
<evidence type="ECO:0000313" key="6">
    <source>
        <dbReference type="EMBL" id="GAA4782466.1"/>
    </source>
</evidence>
<gene>
    <name evidence="6" type="ORF">GCM10023231_07660</name>
</gene>
<accession>A0ABP9AMM5</accession>
<dbReference type="PROSITE" id="PS00170">
    <property type="entry name" value="CSA_PPIASE_1"/>
    <property type="match status" value="1"/>
</dbReference>
<evidence type="ECO:0000256" key="3">
    <source>
        <dbReference type="ARBA" id="ARBA00023235"/>
    </source>
</evidence>
<dbReference type="Proteomes" id="UP001501411">
    <property type="component" value="Unassembled WGS sequence"/>
</dbReference>